<comment type="subcellular location">
    <subcellularLocation>
        <location evidence="2">Cytoplasm</location>
    </subcellularLocation>
    <subcellularLocation>
        <location evidence="1">Nucleus</location>
    </subcellularLocation>
</comment>
<dbReference type="InterPro" id="IPR003593">
    <property type="entry name" value="AAA+_ATPase"/>
</dbReference>
<dbReference type="Proteomes" id="UP000355283">
    <property type="component" value="Unassembled WGS sequence"/>
</dbReference>
<dbReference type="FunFam" id="2.40.50.140:FF:000437">
    <property type="entry name" value="26S protease regulatory subunit, putative"/>
    <property type="match status" value="1"/>
</dbReference>
<evidence type="ECO:0000256" key="2">
    <source>
        <dbReference type="ARBA" id="ARBA00004496"/>
    </source>
</evidence>
<dbReference type="Gene3D" id="1.10.8.60">
    <property type="match status" value="1"/>
</dbReference>
<evidence type="ECO:0000256" key="6">
    <source>
        <dbReference type="ARBA" id="ARBA00022840"/>
    </source>
</evidence>
<dbReference type="GO" id="GO:0000502">
    <property type="term" value="C:proteasome complex"/>
    <property type="evidence" value="ECO:0007669"/>
    <property type="project" value="UniProtKB-KW"/>
</dbReference>
<sequence>MGQGTPGGMPPPGGQLPGQGDQKKEDKAKKKKFEPRPAVRSGRRRRRKGPSAAVRIPQVFPTSKCKLRLLKLDRIKDFLLLEGEFIRNQEVFRPHEEKDQEERAKVEELRGSPLAVGNLEEMIDDNHAIVSSSVGPEYYVGVLSFVNQDLLEPGSTVLLHNKVMAVVGILSDDTDPMVSVMKVEKAPLESYADIGGLESQIQEIKESVELPLTHPELYEDIGIRPPKGVILYGEPGTGKTLLAKAVANQTSATFLRVVGSELIQKYLGDGPKLVRELFRVADDLSPSIVFIDEIDAVGSKRYDSNSGGTREIQRTMLELLNQLDGFDERGDVKVIMATNKIESLDPALIRPGRIDRKIEFPLPDIKTKRRIFGIHTGRMTLSEDVDLEVFVMAKDELSGADIKAVCTEAGLLALRERRMKVTQDDFVKAKEKALYRKKGNIPVSMYL</sequence>
<dbReference type="EMBL" id="SDOX01000011">
    <property type="protein sequence ID" value="TFJ85695.1"/>
    <property type="molecule type" value="Genomic_DNA"/>
</dbReference>
<feature type="region of interest" description="Disordered" evidence="10">
    <location>
        <begin position="1"/>
        <end position="54"/>
    </location>
</feature>
<keyword evidence="8" id="KW-0539">Nucleus</keyword>
<dbReference type="SUPFAM" id="SSF52540">
    <property type="entry name" value="P-loop containing nucleoside triphosphate hydrolases"/>
    <property type="match status" value="1"/>
</dbReference>
<comment type="similarity">
    <text evidence="3 9">Belongs to the AAA ATPase family.</text>
</comment>
<evidence type="ECO:0000256" key="8">
    <source>
        <dbReference type="ARBA" id="ARBA00023242"/>
    </source>
</evidence>
<gene>
    <name evidence="12" type="ORF">NSK_003202</name>
</gene>
<dbReference type="InterPro" id="IPR003959">
    <property type="entry name" value="ATPase_AAA_core"/>
</dbReference>
<comment type="caution">
    <text evidence="12">The sequence shown here is derived from an EMBL/GenBank/DDBJ whole genome shotgun (WGS) entry which is preliminary data.</text>
</comment>
<dbReference type="GO" id="GO:0005524">
    <property type="term" value="F:ATP binding"/>
    <property type="evidence" value="ECO:0007669"/>
    <property type="project" value="UniProtKB-KW"/>
</dbReference>
<dbReference type="Pfam" id="PF17862">
    <property type="entry name" value="AAA_lid_3"/>
    <property type="match status" value="1"/>
</dbReference>
<dbReference type="AlphaFoldDB" id="A0A4D9D898"/>
<dbReference type="PANTHER" id="PTHR23073">
    <property type="entry name" value="26S PROTEASOME REGULATORY SUBUNIT"/>
    <property type="match status" value="1"/>
</dbReference>
<dbReference type="OrthoDB" id="10255768at2759"/>
<evidence type="ECO:0000259" key="11">
    <source>
        <dbReference type="SMART" id="SM00382"/>
    </source>
</evidence>
<proteinExistence type="inferred from homology"/>
<dbReference type="InterPro" id="IPR041569">
    <property type="entry name" value="AAA_lid_3"/>
</dbReference>
<evidence type="ECO:0000256" key="4">
    <source>
        <dbReference type="ARBA" id="ARBA00022490"/>
    </source>
</evidence>
<keyword evidence="5 9" id="KW-0547">Nucleotide-binding</keyword>
<dbReference type="GO" id="GO:0016887">
    <property type="term" value="F:ATP hydrolysis activity"/>
    <property type="evidence" value="ECO:0007669"/>
    <property type="project" value="InterPro"/>
</dbReference>
<evidence type="ECO:0000256" key="5">
    <source>
        <dbReference type="ARBA" id="ARBA00022741"/>
    </source>
</evidence>
<keyword evidence="6 9" id="KW-0067">ATP-binding</keyword>
<keyword evidence="7" id="KW-0647">Proteasome</keyword>
<dbReference type="InterPro" id="IPR032501">
    <property type="entry name" value="Prot_ATP_ID_OB_2nd"/>
</dbReference>
<evidence type="ECO:0000256" key="3">
    <source>
        <dbReference type="ARBA" id="ARBA00006914"/>
    </source>
</evidence>
<evidence type="ECO:0000256" key="1">
    <source>
        <dbReference type="ARBA" id="ARBA00004123"/>
    </source>
</evidence>
<dbReference type="PROSITE" id="PS00674">
    <property type="entry name" value="AAA"/>
    <property type="match status" value="1"/>
</dbReference>
<keyword evidence="13" id="KW-1185">Reference proteome</keyword>
<dbReference type="InterPro" id="IPR050221">
    <property type="entry name" value="26S_Proteasome_ATPase"/>
</dbReference>
<evidence type="ECO:0000256" key="10">
    <source>
        <dbReference type="SAM" id="MobiDB-lite"/>
    </source>
</evidence>
<dbReference type="InterPro" id="IPR012340">
    <property type="entry name" value="NA-bd_OB-fold"/>
</dbReference>
<feature type="domain" description="AAA+ ATPase" evidence="11">
    <location>
        <begin position="225"/>
        <end position="364"/>
    </location>
</feature>
<organism evidence="12 13">
    <name type="scientific">Nannochloropsis salina CCMP1776</name>
    <dbReference type="NCBI Taxonomy" id="1027361"/>
    <lineage>
        <taxon>Eukaryota</taxon>
        <taxon>Sar</taxon>
        <taxon>Stramenopiles</taxon>
        <taxon>Ochrophyta</taxon>
        <taxon>Eustigmatophyceae</taxon>
        <taxon>Eustigmatales</taxon>
        <taxon>Monodopsidaceae</taxon>
        <taxon>Microchloropsis</taxon>
        <taxon>Microchloropsis salina</taxon>
    </lineage>
</organism>
<dbReference type="Gene3D" id="3.40.50.300">
    <property type="entry name" value="P-loop containing nucleotide triphosphate hydrolases"/>
    <property type="match status" value="1"/>
</dbReference>
<dbReference type="GO" id="GO:0005634">
    <property type="term" value="C:nucleus"/>
    <property type="evidence" value="ECO:0007669"/>
    <property type="project" value="UniProtKB-SubCell"/>
</dbReference>
<dbReference type="GO" id="GO:0005737">
    <property type="term" value="C:cytoplasm"/>
    <property type="evidence" value="ECO:0007669"/>
    <property type="project" value="UniProtKB-SubCell"/>
</dbReference>
<dbReference type="Pfam" id="PF00004">
    <property type="entry name" value="AAA"/>
    <property type="match status" value="1"/>
</dbReference>
<dbReference type="InterPro" id="IPR027417">
    <property type="entry name" value="P-loop_NTPase"/>
</dbReference>
<evidence type="ECO:0000313" key="13">
    <source>
        <dbReference type="Proteomes" id="UP000355283"/>
    </source>
</evidence>
<keyword evidence="4" id="KW-0963">Cytoplasm</keyword>
<evidence type="ECO:0000256" key="9">
    <source>
        <dbReference type="RuleBase" id="RU003651"/>
    </source>
</evidence>
<dbReference type="FunFam" id="1.10.8.60:FF:000007">
    <property type="entry name" value="26S proteasome regulatory subunit 4"/>
    <property type="match status" value="1"/>
</dbReference>
<dbReference type="Gene3D" id="2.40.50.140">
    <property type="entry name" value="Nucleic acid-binding proteins"/>
    <property type="match status" value="1"/>
</dbReference>
<evidence type="ECO:0000313" key="12">
    <source>
        <dbReference type="EMBL" id="TFJ85695.1"/>
    </source>
</evidence>
<evidence type="ECO:0000256" key="7">
    <source>
        <dbReference type="ARBA" id="ARBA00022942"/>
    </source>
</evidence>
<dbReference type="FunFam" id="3.40.50.300:FF:000039">
    <property type="entry name" value="26S proteasome regulatory subunit 4"/>
    <property type="match status" value="1"/>
</dbReference>
<dbReference type="InterPro" id="IPR003960">
    <property type="entry name" value="ATPase_AAA_CS"/>
</dbReference>
<reference evidence="12 13" key="1">
    <citation type="submission" date="2019-01" db="EMBL/GenBank/DDBJ databases">
        <title>Nuclear Genome Assembly of the Microalgal Biofuel strain Nannochloropsis salina CCMP1776.</title>
        <authorList>
            <person name="Hovde B."/>
        </authorList>
    </citation>
    <scope>NUCLEOTIDE SEQUENCE [LARGE SCALE GENOMIC DNA]</scope>
    <source>
        <strain evidence="12 13">CCMP1776</strain>
    </source>
</reference>
<accession>A0A4D9D898</accession>
<dbReference type="SMART" id="SM00382">
    <property type="entry name" value="AAA"/>
    <property type="match status" value="1"/>
</dbReference>
<name>A0A4D9D898_9STRA</name>
<dbReference type="Pfam" id="PF16450">
    <property type="entry name" value="Prot_ATP_ID_OB_C"/>
    <property type="match status" value="1"/>
</dbReference>
<protein>
    <recommendedName>
        <fullName evidence="11">AAA+ ATPase domain-containing protein</fullName>
    </recommendedName>
</protein>